<dbReference type="PIRSF" id="PIRSF000157">
    <property type="entry name" value="Oxoglu_dh_E1"/>
    <property type="match status" value="1"/>
</dbReference>
<sequence length="909" mass="100775">MNLSETLSADFIDAQYRKYKSDPSSLSDDWQFFFKGFELAGATGPAGADPDQALRQARVGALIHRYRDIGHLLACMDPLSACPTAHPLLDLDAFGLDTADLDRLFAAPGLIEPGPAPLKEIVGRLKQTYCHSIGVEYMHLQDPDERRWLQARMEPVKNRADLSAADRIDLLKKLAAASLFEKFLNKKYVGVTRFSLEGGEALIPFLDVMRRRAVEAGCREIILGMAHRGRLNVLCNILGKPAEEIFSEFESCYDPQDLVGSGDVKYHIGYLTEHRMADGTPLSLYLVSNPSHLEAVNPVVEGIARARQDGLADGGDKMVLPVLLHGDAAFAGQGVVAETLNMSQLKGYRTGGTVHVIINNQIGYTTLPEDARSTRYSTDVAKMLMVPIFHVHGEDPEAVVHVARLAADYRYRFGKDVVIDLVCYRRYGHNEGDEPYFTQPTMYQRIRQRPSLDRVYGDGLVADGLVSKTDVADLERSINSRLDKAYEEIHGSTCLFPEPRFFKEWEMVSGSYTHDPVETAVDKDTLVQLANRLAAVPDGFTVHPRLKGVLDKRLEAATSGEGIDWAGAEALAFASLLAEGHTVRLSGQDVGRGTFSQRHSVLWDYETGQPHVPLNHLQAGQASFDVFNSLLAEAGVLGFEYGYAVTRPQTLTLWEAQFGDFVNNAQCVIDLFIASGQDKWQQLCGLTLLLPHGWEGLGPEHSSARLERFLQLCAGDNMQVGNPTTPAQYFHLLRRQIRAPFRKPLILMTPKSLLRHPMAVSSLKDLTGGRFRPVLDDAEATASVRKVIFCSGKIYYQLITRRQQINAADTAILRLEQLYPFPEKAVRAVIGRYKKANAWTWVQEEPENMGAWQFIRPRLAALLKKPLGYVGRNASASPATGFPRVYKMEQDGIVDRAIGPHNQAGGMAG</sequence>
<keyword evidence="5" id="KW-0560">Oxidoreductase</keyword>
<dbReference type="Pfam" id="PF00676">
    <property type="entry name" value="E1_dh"/>
    <property type="match status" value="1"/>
</dbReference>
<dbReference type="GO" id="GO:0045252">
    <property type="term" value="C:oxoglutarate dehydrogenase complex"/>
    <property type="evidence" value="ECO:0007669"/>
    <property type="project" value="TreeGrafter"/>
</dbReference>
<dbReference type="GO" id="GO:0006099">
    <property type="term" value="P:tricarboxylic acid cycle"/>
    <property type="evidence" value="ECO:0007669"/>
    <property type="project" value="TreeGrafter"/>
</dbReference>
<dbReference type="SUPFAM" id="SSF52518">
    <property type="entry name" value="Thiamin diphosphate-binding fold (THDP-binding)"/>
    <property type="match status" value="2"/>
</dbReference>
<dbReference type="EMBL" id="AP021874">
    <property type="protein sequence ID" value="BBO69042.1"/>
    <property type="molecule type" value="Genomic_DNA"/>
</dbReference>
<protein>
    <recommendedName>
        <fullName evidence="4">oxoglutarate dehydrogenase (succinyl-transferring)</fullName>
        <ecNumber evidence="4">1.2.4.2</ecNumber>
    </recommendedName>
</protein>
<dbReference type="InterPro" id="IPR001017">
    <property type="entry name" value="DH_E1"/>
</dbReference>
<keyword evidence="9" id="KW-1185">Reference proteome</keyword>
<dbReference type="Proteomes" id="UP000427906">
    <property type="component" value="Chromosome"/>
</dbReference>
<dbReference type="InterPro" id="IPR005475">
    <property type="entry name" value="Transketolase-like_Pyr-bd"/>
</dbReference>
<organism evidence="8 9">
    <name type="scientific">Desulfosarcina alkanivorans</name>
    <dbReference type="NCBI Taxonomy" id="571177"/>
    <lineage>
        <taxon>Bacteria</taxon>
        <taxon>Pseudomonadati</taxon>
        <taxon>Thermodesulfobacteriota</taxon>
        <taxon>Desulfobacteria</taxon>
        <taxon>Desulfobacterales</taxon>
        <taxon>Desulfosarcinaceae</taxon>
        <taxon>Desulfosarcina</taxon>
    </lineage>
</organism>
<dbReference type="GO" id="GO:0005829">
    <property type="term" value="C:cytosol"/>
    <property type="evidence" value="ECO:0007669"/>
    <property type="project" value="TreeGrafter"/>
</dbReference>
<dbReference type="RefSeq" id="WP_155317125.1">
    <property type="nucleotide sequence ID" value="NZ_AP021874.1"/>
</dbReference>
<dbReference type="Gene3D" id="1.10.287.1150">
    <property type="entry name" value="TPP helical domain"/>
    <property type="match status" value="1"/>
</dbReference>
<dbReference type="InterPro" id="IPR042179">
    <property type="entry name" value="KGD_C_sf"/>
</dbReference>
<dbReference type="EC" id="1.2.4.2" evidence="4"/>
<dbReference type="Pfam" id="PF16078">
    <property type="entry name" value="2-oxogl_dehyd_N"/>
    <property type="match status" value="1"/>
</dbReference>
<dbReference type="PANTHER" id="PTHR23152:SF4">
    <property type="entry name" value="2-OXOADIPATE DEHYDROGENASE COMPLEX COMPONENT E1"/>
    <property type="match status" value="1"/>
</dbReference>
<comment type="cofactor">
    <cofactor evidence="1">
        <name>thiamine diphosphate</name>
        <dbReference type="ChEBI" id="CHEBI:58937"/>
    </cofactor>
</comment>
<gene>
    <name evidence="8" type="primary">sucA</name>
    <name evidence="8" type="ORF">DSCA_29720</name>
</gene>
<dbReference type="SMART" id="SM00861">
    <property type="entry name" value="Transket_pyr"/>
    <property type="match status" value="1"/>
</dbReference>
<evidence type="ECO:0000256" key="3">
    <source>
        <dbReference type="ARBA" id="ARBA00006936"/>
    </source>
</evidence>
<dbReference type="Gene3D" id="3.40.50.970">
    <property type="match status" value="1"/>
</dbReference>
<evidence type="ECO:0000256" key="1">
    <source>
        <dbReference type="ARBA" id="ARBA00001964"/>
    </source>
</evidence>
<dbReference type="GO" id="GO:0004591">
    <property type="term" value="F:oxoglutarate dehydrogenase (succinyl-transferring) activity"/>
    <property type="evidence" value="ECO:0007669"/>
    <property type="project" value="UniProtKB-EC"/>
</dbReference>
<dbReference type="Gene3D" id="3.40.50.12470">
    <property type="match status" value="1"/>
</dbReference>
<evidence type="ECO:0000256" key="2">
    <source>
        <dbReference type="ARBA" id="ARBA00003906"/>
    </source>
</evidence>
<feature type="domain" description="Transketolase-like pyrimidine-binding" evidence="7">
    <location>
        <begin position="563"/>
        <end position="756"/>
    </location>
</feature>
<dbReference type="Gene3D" id="3.40.50.11610">
    <property type="entry name" value="Multifunctional 2-oxoglutarate metabolism enzyme, C-terminal domain"/>
    <property type="match status" value="1"/>
</dbReference>
<dbReference type="InterPro" id="IPR011603">
    <property type="entry name" value="2oxoglutarate_DH_E1"/>
</dbReference>
<dbReference type="NCBIfam" id="NF006914">
    <property type="entry name" value="PRK09404.1"/>
    <property type="match status" value="1"/>
</dbReference>
<keyword evidence="6" id="KW-0786">Thiamine pyrophosphate</keyword>
<evidence type="ECO:0000256" key="6">
    <source>
        <dbReference type="ARBA" id="ARBA00023052"/>
    </source>
</evidence>
<dbReference type="InterPro" id="IPR031717">
    <property type="entry name" value="ODO-1/KGD_C"/>
</dbReference>
<dbReference type="InterPro" id="IPR032106">
    <property type="entry name" value="2-oxogl_dehyd_N"/>
</dbReference>
<evidence type="ECO:0000256" key="4">
    <source>
        <dbReference type="ARBA" id="ARBA00012280"/>
    </source>
</evidence>
<dbReference type="Pfam" id="PF02779">
    <property type="entry name" value="Transket_pyr"/>
    <property type="match status" value="1"/>
</dbReference>
<proteinExistence type="inferred from homology"/>
<dbReference type="GO" id="GO:0030976">
    <property type="term" value="F:thiamine pyrophosphate binding"/>
    <property type="evidence" value="ECO:0007669"/>
    <property type="project" value="InterPro"/>
</dbReference>
<dbReference type="OrthoDB" id="9759785at2"/>
<evidence type="ECO:0000259" key="7">
    <source>
        <dbReference type="SMART" id="SM00861"/>
    </source>
</evidence>
<comment type="function">
    <text evidence="2">E1 component of the 2-oxoglutarate dehydrogenase (OGDH) complex which catalyzes the decarboxylation of 2-oxoglutarate, the first step in the conversion of 2-oxoglutarate to succinyl-CoA and CO(2).</text>
</comment>
<dbReference type="Pfam" id="PF16870">
    <property type="entry name" value="OxoGdeHyase_C"/>
    <property type="match status" value="1"/>
</dbReference>
<dbReference type="NCBIfam" id="TIGR00239">
    <property type="entry name" value="2oxo_dh_E1"/>
    <property type="match status" value="1"/>
</dbReference>
<dbReference type="AlphaFoldDB" id="A0A5K7YHE0"/>
<name>A0A5K7YHE0_9BACT</name>
<accession>A0A5K7YHE0</accession>
<dbReference type="CDD" id="cd02016">
    <property type="entry name" value="TPP_E1_OGDC_like"/>
    <property type="match status" value="1"/>
</dbReference>
<dbReference type="NCBIfam" id="NF008907">
    <property type="entry name" value="PRK12270.1"/>
    <property type="match status" value="1"/>
</dbReference>
<dbReference type="KEGG" id="dalk:DSCA_29720"/>
<dbReference type="InterPro" id="IPR029061">
    <property type="entry name" value="THDP-binding"/>
</dbReference>
<dbReference type="PANTHER" id="PTHR23152">
    <property type="entry name" value="2-OXOGLUTARATE DEHYDROGENASE"/>
    <property type="match status" value="1"/>
</dbReference>
<evidence type="ECO:0000256" key="5">
    <source>
        <dbReference type="ARBA" id="ARBA00023002"/>
    </source>
</evidence>
<reference evidence="8 9" key="1">
    <citation type="submission" date="2019-11" db="EMBL/GenBank/DDBJ databases">
        <title>Comparative genomics of hydrocarbon-degrading Desulfosarcina strains.</title>
        <authorList>
            <person name="Watanabe M."/>
            <person name="Kojima H."/>
            <person name="Fukui M."/>
        </authorList>
    </citation>
    <scope>NUCLEOTIDE SEQUENCE [LARGE SCALE GENOMIC DNA]</scope>
    <source>
        <strain evidence="8 9">PL12</strain>
    </source>
</reference>
<evidence type="ECO:0000313" key="8">
    <source>
        <dbReference type="EMBL" id="BBO69042.1"/>
    </source>
</evidence>
<comment type="similarity">
    <text evidence="3">Belongs to the alpha-ketoglutarate dehydrogenase family.</text>
</comment>
<evidence type="ECO:0000313" key="9">
    <source>
        <dbReference type="Proteomes" id="UP000427906"/>
    </source>
</evidence>